<dbReference type="Proteomes" id="UP001242480">
    <property type="component" value="Unassembled WGS sequence"/>
</dbReference>
<comment type="caution">
    <text evidence="1">The sequence shown here is derived from an EMBL/GenBank/DDBJ whole genome shotgun (WGS) entry which is preliminary data.</text>
</comment>
<protein>
    <recommendedName>
        <fullName evidence="3">Prevent host death protein, Phd antitoxin</fullName>
    </recommendedName>
</protein>
<organism evidence="1 2">
    <name type="scientific">Labrys wisconsinensis</name>
    <dbReference type="NCBI Taxonomy" id="425677"/>
    <lineage>
        <taxon>Bacteria</taxon>
        <taxon>Pseudomonadati</taxon>
        <taxon>Pseudomonadota</taxon>
        <taxon>Alphaproteobacteria</taxon>
        <taxon>Hyphomicrobiales</taxon>
        <taxon>Xanthobacteraceae</taxon>
        <taxon>Labrys</taxon>
    </lineage>
</organism>
<sequence>MSAETIDHVTLTRLVEAGAVRSTRVVGQDGGWAVRIGYGTAERALAAQRSHRVRLFKRFETLASYLKGVGISRFDVDVTDYASEAVKTRARPDRAEALRRVHEAAAYDRWFREEVGKAVREADDPSTEWIPHEVIKQDIAQQRAELQARIKREAK</sequence>
<keyword evidence="2" id="KW-1185">Reference proteome</keyword>
<gene>
    <name evidence="1" type="ORF">QO011_003262</name>
</gene>
<evidence type="ECO:0000313" key="2">
    <source>
        <dbReference type="Proteomes" id="UP001242480"/>
    </source>
</evidence>
<dbReference type="Gene3D" id="6.20.450.20">
    <property type="match status" value="1"/>
</dbReference>
<proteinExistence type="predicted"/>
<accession>A0ABU0J7J6</accession>
<evidence type="ECO:0000313" key="1">
    <source>
        <dbReference type="EMBL" id="MDQ0470246.1"/>
    </source>
</evidence>
<reference evidence="1 2" key="1">
    <citation type="submission" date="2023-07" db="EMBL/GenBank/DDBJ databases">
        <title>Genomic Encyclopedia of Type Strains, Phase IV (KMG-IV): sequencing the most valuable type-strain genomes for metagenomic binning, comparative biology and taxonomic classification.</title>
        <authorList>
            <person name="Goeker M."/>
        </authorList>
    </citation>
    <scope>NUCLEOTIDE SEQUENCE [LARGE SCALE GENOMIC DNA]</scope>
    <source>
        <strain evidence="1 2">DSM 19619</strain>
    </source>
</reference>
<dbReference type="RefSeq" id="WP_307273931.1">
    <property type="nucleotide sequence ID" value="NZ_JAUSVX010000005.1"/>
</dbReference>
<dbReference type="EMBL" id="JAUSVX010000005">
    <property type="protein sequence ID" value="MDQ0470246.1"/>
    <property type="molecule type" value="Genomic_DNA"/>
</dbReference>
<name>A0ABU0J7J6_9HYPH</name>
<evidence type="ECO:0008006" key="3">
    <source>
        <dbReference type="Google" id="ProtNLM"/>
    </source>
</evidence>